<dbReference type="CDD" id="cd19508">
    <property type="entry name" value="RecA-like_Pch2-like"/>
    <property type="match status" value="1"/>
</dbReference>
<dbReference type="InterPro" id="IPR003959">
    <property type="entry name" value="ATPase_AAA_core"/>
</dbReference>
<name>A0A7S3G9D9_9EUKA</name>
<evidence type="ECO:0000256" key="1">
    <source>
        <dbReference type="ARBA" id="ARBA00007271"/>
    </source>
</evidence>
<evidence type="ECO:0000259" key="6">
    <source>
        <dbReference type="SMART" id="SM00382"/>
    </source>
</evidence>
<comment type="similarity">
    <text evidence="1">Belongs to the AAA ATPase family. PCH2 subfamily.</text>
</comment>
<dbReference type="GO" id="GO:0051598">
    <property type="term" value="P:meiotic recombination checkpoint signaling"/>
    <property type="evidence" value="ECO:0007669"/>
    <property type="project" value="TreeGrafter"/>
</dbReference>
<evidence type="ECO:0000256" key="3">
    <source>
        <dbReference type="ARBA" id="ARBA00022840"/>
    </source>
</evidence>
<evidence type="ECO:0000256" key="5">
    <source>
        <dbReference type="RuleBase" id="RU003651"/>
    </source>
</evidence>
<protein>
    <recommendedName>
        <fullName evidence="6">AAA+ ATPase domain-containing protein</fullName>
    </recommendedName>
</protein>
<dbReference type="Gene3D" id="3.40.50.300">
    <property type="entry name" value="P-loop containing nucleotide triphosphate hydrolases"/>
    <property type="match status" value="1"/>
</dbReference>
<dbReference type="PANTHER" id="PTHR45991">
    <property type="entry name" value="PACHYTENE CHECKPOINT PROTEIN 2"/>
    <property type="match status" value="1"/>
</dbReference>
<proteinExistence type="inferred from homology"/>
<dbReference type="InterPro" id="IPR058249">
    <property type="entry name" value="Pch2_C"/>
</dbReference>
<evidence type="ECO:0000313" key="7">
    <source>
        <dbReference type="EMBL" id="CAE0252518.1"/>
    </source>
</evidence>
<dbReference type="GO" id="GO:0005634">
    <property type="term" value="C:nucleus"/>
    <property type="evidence" value="ECO:0007669"/>
    <property type="project" value="TreeGrafter"/>
</dbReference>
<dbReference type="Pfam" id="PF23242">
    <property type="entry name" value="AAA_lid_TRIP13_C"/>
    <property type="match status" value="1"/>
</dbReference>
<keyword evidence="3 5" id="KW-0067">ATP-binding</keyword>
<dbReference type="SMART" id="SM00382">
    <property type="entry name" value="AAA"/>
    <property type="match status" value="1"/>
</dbReference>
<dbReference type="FunFam" id="3.40.50.300:FF:001494">
    <property type="entry name" value="Pachytene checkpoint component Pch2"/>
    <property type="match status" value="1"/>
</dbReference>
<sequence>MARRSPPVHIEVELARTAECSRDEAVIMLRHAFSRSVSTIKDGAFDVSMLADDALQSSVKSMVVFGAGSYAMPSSSFTLHFHVFRLSNEGGIGEELDEEDELPAYKMWKLPSTDFSGYWESLYFDEDIKSNLLRYCSTAMLFSHKGVDQTLVGFNRIVLLHGPPGTGKTTLCKALAQKLSIRMGSMFQYGHLVEINAHSLFSKWFSESGKLVSKLFSQLEEYVEDPSILLCILIDEVESLTAARTAAMAGNEPSDSIRVVNSVLTHLDALRTRKNVFIFTTSNLTDAIDGAFLDRADIKQYIGPPSTRARYNILCSSMCELQRTGLMQCEGEIQPFETSPSDRNDVSAMLHAVAEACDGMSGRSLRKLPIIAFSKAGGTPEGMAVDQWHPALLDTAKNMQAEREKKQM</sequence>
<dbReference type="PANTHER" id="PTHR45991:SF1">
    <property type="entry name" value="PACHYTENE CHECKPOINT PROTEIN 2 HOMOLOG"/>
    <property type="match status" value="1"/>
</dbReference>
<dbReference type="GO" id="GO:0016887">
    <property type="term" value="F:ATP hydrolysis activity"/>
    <property type="evidence" value="ECO:0007669"/>
    <property type="project" value="InterPro"/>
</dbReference>
<dbReference type="InterPro" id="IPR003593">
    <property type="entry name" value="AAA+_ATPase"/>
</dbReference>
<dbReference type="InterPro" id="IPR027417">
    <property type="entry name" value="P-loop_NTPase"/>
</dbReference>
<dbReference type="EMBL" id="HBIB01022574">
    <property type="protein sequence ID" value="CAE0252518.1"/>
    <property type="molecule type" value="Transcribed_RNA"/>
</dbReference>
<dbReference type="PROSITE" id="PS00674">
    <property type="entry name" value="AAA"/>
    <property type="match status" value="1"/>
</dbReference>
<accession>A0A7S3G9D9</accession>
<dbReference type="SUPFAM" id="SSF52540">
    <property type="entry name" value="P-loop containing nucleoside triphosphate hydrolases"/>
    <property type="match status" value="1"/>
</dbReference>
<dbReference type="Pfam" id="PF00004">
    <property type="entry name" value="AAA"/>
    <property type="match status" value="1"/>
</dbReference>
<dbReference type="GO" id="GO:0005524">
    <property type="term" value="F:ATP binding"/>
    <property type="evidence" value="ECO:0007669"/>
    <property type="project" value="UniProtKB-KW"/>
</dbReference>
<gene>
    <name evidence="7" type="ORF">PBIL07802_LOCUS14745</name>
</gene>
<keyword evidence="4" id="KW-0469">Meiosis</keyword>
<reference evidence="7" key="1">
    <citation type="submission" date="2021-01" db="EMBL/GenBank/DDBJ databases">
        <authorList>
            <person name="Corre E."/>
            <person name="Pelletier E."/>
            <person name="Niang G."/>
            <person name="Scheremetjew M."/>
            <person name="Finn R."/>
            <person name="Kale V."/>
            <person name="Holt S."/>
            <person name="Cochrane G."/>
            <person name="Meng A."/>
            <person name="Brown T."/>
            <person name="Cohen L."/>
        </authorList>
    </citation>
    <scope>NUCLEOTIDE SEQUENCE</scope>
    <source>
        <strain evidence="7">NIES-2562</strain>
    </source>
</reference>
<dbReference type="AlphaFoldDB" id="A0A7S3G9D9"/>
<dbReference type="GO" id="GO:0007131">
    <property type="term" value="P:reciprocal meiotic recombination"/>
    <property type="evidence" value="ECO:0007669"/>
    <property type="project" value="TreeGrafter"/>
</dbReference>
<dbReference type="InterPro" id="IPR003960">
    <property type="entry name" value="ATPase_AAA_CS"/>
</dbReference>
<dbReference type="GO" id="GO:0005694">
    <property type="term" value="C:chromosome"/>
    <property type="evidence" value="ECO:0007669"/>
    <property type="project" value="TreeGrafter"/>
</dbReference>
<dbReference type="InterPro" id="IPR044539">
    <property type="entry name" value="Pch2-like"/>
</dbReference>
<evidence type="ECO:0000256" key="4">
    <source>
        <dbReference type="ARBA" id="ARBA00023254"/>
    </source>
</evidence>
<feature type="domain" description="AAA+ ATPase" evidence="6">
    <location>
        <begin position="154"/>
        <end position="306"/>
    </location>
</feature>
<keyword evidence="2 5" id="KW-0547">Nucleotide-binding</keyword>
<evidence type="ECO:0000256" key="2">
    <source>
        <dbReference type="ARBA" id="ARBA00022741"/>
    </source>
</evidence>
<organism evidence="7">
    <name type="scientific">Palpitomonas bilix</name>
    <dbReference type="NCBI Taxonomy" id="652834"/>
    <lineage>
        <taxon>Eukaryota</taxon>
        <taxon>Eukaryota incertae sedis</taxon>
    </lineage>
</organism>